<dbReference type="Proteomes" id="UP000248857">
    <property type="component" value="Unassembled WGS sequence"/>
</dbReference>
<dbReference type="Pfam" id="PF10052">
    <property type="entry name" value="DUF2288"/>
    <property type="match status" value="1"/>
</dbReference>
<dbReference type="OrthoDB" id="428307at2"/>
<comment type="caution">
    <text evidence="1">The sequence shown here is derived from an EMBL/GenBank/DDBJ whole genome shotgun (WGS) entry which is preliminary data.</text>
</comment>
<dbReference type="InterPro" id="IPR018741">
    <property type="entry name" value="DUF2288"/>
</dbReference>
<name>A0A2W1JXY5_9CYAN</name>
<organism evidence="1 2">
    <name type="scientific">Acaryochloris thomasi RCC1774</name>
    <dbReference type="NCBI Taxonomy" id="1764569"/>
    <lineage>
        <taxon>Bacteria</taxon>
        <taxon>Bacillati</taxon>
        <taxon>Cyanobacteriota</taxon>
        <taxon>Cyanophyceae</taxon>
        <taxon>Acaryochloridales</taxon>
        <taxon>Acaryochloridaceae</taxon>
        <taxon>Acaryochloris</taxon>
        <taxon>Acaryochloris thomasi</taxon>
    </lineage>
</organism>
<dbReference type="EMBL" id="PQWO01000007">
    <property type="protein sequence ID" value="PZD73117.1"/>
    <property type="molecule type" value="Genomic_DNA"/>
</dbReference>
<dbReference type="RefSeq" id="WP_110986555.1">
    <property type="nucleotide sequence ID" value="NZ_CAWNWM010000007.1"/>
</dbReference>
<reference evidence="1 2" key="1">
    <citation type="journal article" date="2018" name="Sci. Rep.">
        <title>A novel species of the marine cyanobacterium Acaryochloris with a unique pigment content and lifestyle.</title>
        <authorList>
            <person name="Partensky F."/>
            <person name="Six C."/>
            <person name="Ratin M."/>
            <person name="Garczarek L."/>
            <person name="Vaulot D."/>
            <person name="Probert I."/>
            <person name="Calteau A."/>
            <person name="Gourvil P."/>
            <person name="Marie D."/>
            <person name="Grebert T."/>
            <person name="Bouchier C."/>
            <person name="Le Panse S."/>
            <person name="Gachenot M."/>
            <person name="Rodriguez F."/>
            <person name="Garrido J.L."/>
        </authorList>
    </citation>
    <scope>NUCLEOTIDE SEQUENCE [LARGE SCALE GENOMIC DNA]</scope>
    <source>
        <strain evidence="1 2">RCC1774</strain>
    </source>
</reference>
<protein>
    <recommendedName>
        <fullName evidence="3">DUF2288 domain-containing protein</fullName>
    </recommendedName>
</protein>
<evidence type="ECO:0008006" key="3">
    <source>
        <dbReference type="Google" id="ProtNLM"/>
    </source>
</evidence>
<evidence type="ECO:0000313" key="2">
    <source>
        <dbReference type="Proteomes" id="UP000248857"/>
    </source>
</evidence>
<dbReference type="AlphaFoldDB" id="A0A2W1JXY5"/>
<keyword evidence="2" id="KW-1185">Reference proteome</keyword>
<proteinExistence type="predicted"/>
<accession>A0A2W1JXY5</accession>
<gene>
    <name evidence="1" type="ORF">C1752_02861</name>
</gene>
<evidence type="ECO:0000313" key="1">
    <source>
        <dbReference type="EMBL" id="PZD73117.1"/>
    </source>
</evidence>
<sequence>MSDTRTQLADELADIEWRDIIPHSQRDAVIVVTSSLNMLDVGMALANDEVQSVQHWISEQLIYKPSEQELSDWNGEPQKTFQALIVQPFVLIAAP</sequence>